<evidence type="ECO:0000313" key="6">
    <source>
        <dbReference type="EMBL" id="ONK63534.1"/>
    </source>
</evidence>
<feature type="compositionally biased region" description="Pro residues" evidence="4">
    <location>
        <begin position="84"/>
        <end position="97"/>
    </location>
</feature>
<evidence type="ECO:0000256" key="4">
    <source>
        <dbReference type="SAM" id="MobiDB-lite"/>
    </source>
</evidence>
<gene>
    <name evidence="6" type="ORF">A4U43_C07F16220</name>
</gene>
<organism evidence="6 7">
    <name type="scientific">Asparagus officinalis</name>
    <name type="common">Garden asparagus</name>
    <dbReference type="NCBI Taxonomy" id="4686"/>
    <lineage>
        <taxon>Eukaryota</taxon>
        <taxon>Viridiplantae</taxon>
        <taxon>Streptophyta</taxon>
        <taxon>Embryophyta</taxon>
        <taxon>Tracheophyta</taxon>
        <taxon>Spermatophyta</taxon>
        <taxon>Magnoliopsida</taxon>
        <taxon>Liliopsida</taxon>
        <taxon>Asparagales</taxon>
        <taxon>Asparagaceae</taxon>
        <taxon>Asparagoideae</taxon>
        <taxon>Asparagus</taxon>
    </lineage>
</organism>
<dbReference type="GO" id="GO:0000786">
    <property type="term" value="C:nucleosome"/>
    <property type="evidence" value="ECO:0007669"/>
    <property type="project" value="InterPro"/>
</dbReference>
<dbReference type="EMBL" id="CM007387">
    <property type="protein sequence ID" value="ONK63534.1"/>
    <property type="molecule type" value="Genomic_DNA"/>
</dbReference>
<keyword evidence="7" id="KW-1185">Reference proteome</keyword>
<dbReference type="GO" id="GO:0003690">
    <property type="term" value="F:double-stranded DNA binding"/>
    <property type="evidence" value="ECO:0007669"/>
    <property type="project" value="TreeGrafter"/>
</dbReference>
<evidence type="ECO:0000313" key="7">
    <source>
        <dbReference type="Proteomes" id="UP000243459"/>
    </source>
</evidence>
<accession>A0A5P1ECK1</accession>
<dbReference type="GO" id="GO:0005730">
    <property type="term" value="C:nucleolus"/>
    <property type="evidence" value="ECO:0007669"/>
    <property type="project" value="TreeGrafter"/>
</dbReference>
<dbReference type="Proteomes" id="UP000243459">
    <property type="component" value="Chromosome 7"/>
</dbReference>
<feature type="compositionally biased region" description="Basic residues" evidence="4">
    <location>
        <begin position="119"/>
        <end position="128"/>
    </location>
</feature>
<dbReference type="OrthoDB" id="1110759at2759"/>
<dbReference type="GO" id="GO:0006334">
    <property type="term" value="P:nucleosome assembly"/>
    <property type="evidence" value="ECO:0007669"/>
    <property type="project" value="InterPro"/>
</dbReference>
<dbReference type="InterPro" id="IPR036388">
    <property type="entry name" value="WH-like_DNA-bd_sf"/>
</dbReference>
<dbReference type="InterPro" id="IPR036390">
    <property type="entry name" value="WH_DNA-bd_sf"/>
</dbReference>
<dbReference type="GO" id="GO:0031492">
    <property type="term" value="F:nucleosomal DNA binding"/>
    <property type="evidence" value="ECO:0007669"/>
    <property type="project" value="TreeGrafter"/>
</dbReference>
<dbReference type="GO" id="GO:0030261">
    <property type="term" value="P:chromosome condensation"/>
    <property type="evidence" value="ECO:0007669"/>
    <property type="project" value="TreeGrafter"/>
</dbReference>
<feature type="region of interest" description="Disordered" evidence="4">
    <location>
        <begin position="140"/>
        <end position="160"/>
    </location>
</feature>
<dbReference type="AlphaFoldDB" id="A0A5P1ECK1"/>
<dbReference type="InterPro" id="IPR005818">
    <property type="entry name" value="Histone_H1/H5_H15"/>
</dbReference>
<dbReference type="SMART" id="SM00526">
    <property type="entry name" value="H15"/>
    <property type="match status" value="1"/>
</dbReference>
<reference evidence="7" key="1">
    <citation type="journal article" date="2017" name="Nat. Commun.">
        <title>The asparagus genome sheds light on the origin and evolution of a young Y chromosome.</title>
        <authorList>
            <person name="Harkess A."/>
            <person name="Zhou J."/>
            <person name="Xu C."/>
            <person name="Bowers J.E."/>
            <person name="Van der Hulst R."/>
            <person name="Ayyampalayam S."/>
            <person name="Mercati F."/>
            <person name="Riccardi P."/>
            <person name="McKain M.R."/>
            <person name="Kakrana A."/>
            <person name="Tang H."/>
            <person name="Ray J."/>
            <person name="Groenendijk J."/>
            <person name="Arikit S."/>
            <person name="Mathioni S.M."/>
            <person name="Nakano M."/>
            <person name="Shan H."/>
            <person name="Telgmann-Rauber A."/>
            <person name="Kanno A."/>
            <person name="Yue Z."/>
            <person name="Chen H."/>
            <person name="Li W."/>
            <person name="Chen Y."/>
            <person name="Xu X."/>
            <person name="Zhang Y."/>
            <person name="Luo S."/>
            <person name="Chen H."/>
            <person name="Gao J."/>
            <person name="Mao Z."/>
            <person name="Pires J.C."/>
            <person name="Luo M."/>
            <person name="Kudrna D."/>
            <person name="Wing R.A."/>
            <person name="Meyers B.C."/>
            <person name="Yi K."/>
            <person name="Kong H."/>
            <person name="Lavrijsen P."/>
            <person name="Sunseri F."/>
            <person name="Falavigna A."/>
            <person name="Ye Y."/>
            <person name="Leebens-Mack J.H."/>
            <person name="Chen G."/>
        </authorList>
    </citation>
    <scope>NUCLEOTIDE SEQUENCE [LARGE SCALE GENOMIC DNA]</scope>
    <source>
        <strain evidence="7">cv. DH0086</strain>
    </source>
</reference>
<dbReference type="Pfam" id="PF00538">
    <property type="entry name" value="Linker_histone"/>
    <property type="match status" value="1"/>
</dbReference>
<evidence type="ECO:0000256" key="2">
    <source>
        <dbReference type="ARBA" id="ARBA00023125"/>
    </source>
</evidence>
<evidence type="ECO:0000256" key="1">
    <source>
        <dbReference type="ARBA" id="ARBA00004123"/>
    </source>
</evidence>
<feature type="region of interest" description="Disordered" evidence="4">
    <location>
        <begin position="77"/>
        <end position="128"/>
    </location>
</feature>
<dbReference type="PANTHER" id="PTHR11467">
    <property type="entry name" value="HISTONE H1"/>
    <property type="match status" value="1"/>
</dbReference>
<keyword evidence="3" id="KW-0539">Nucleus</keyword>
<dbReference type="PANTHER" id="PTHR11467:SF109">
    <property type="entry name" value="H15 DOMAIN-CONTAINING PROTEIN"/>
    <property type="match status" value="1"/>
</dbReference>
<feature type="compositionally biased region" description="Basic residues" evidence="4">
    <location>
        <begin position="1"/>
        <end position="10"/>
    </location>
</feature>
<comment type="subcellular location">
    <subcellularLocation>
        <location evidence="1">Nucleus</location>
    </subcellularLocation>
</comment>
<evidence type="ECO:0000259" key="5">
    <source>
        <dbReference type="PROSITE" id="PS51504"/>
    </source>
</evidence>
<proteinExistence type="predicted"/>
<keyword evidence="2" id="KW-0238">DNA-binding</keyword>
<dbReference type="Gramene" id="ONK63534">
    <property type="protein sequence ID" value="ONK63534"/>
    <property type="gene ID" value="A4U43_C07F16220"/>
</dbReference>
<feature type="domain" description="H15" evidence="5">
    <location>
        <begin position="14"/>
        <end position="85"/>
    </location>
</feature>
<dbReference type="Gene3D" id="1.10.10.10">
    <property type="entry name" value="Winged helix-like DNA-binding domain superfamily/Winged helix DNA-binding domain"/>
    <property type="match status" value="1"/>
</dbReference>
<dbReference type="SUPFAM" id="SSF46785">
    <property type="entry name" value="Winged helix' DNA-binding domain"/>
    <property type="match status" value="1"/>
</dbReference>
<feature type="region of interest" description="Disordered" evidence="4">
    <location>
        <begin position="1"/>
        <end position="20"/>
    </location>
</feature>
<dbReference type="PROSITE" id="PS51504">
    <property type="entry name" value="H15"/>
    <property type="match status" value="1"/>
</dbReference>
<evidence type="ECO:0000256" key="3">
    <source>
        <dbReference type="ARBA" id="ARBA00023242"/>
    </source>
</evidence>
<protein>
    <recommendedName>
        <fullName evidence="5">H15 domain-containing protein</fullName>
    </recommendedName>
</protein>
<sequence>MELPSQRRRRPTPDHPPYSEMVQCAIRALGEDQGSTESSISAYIRAHYESLPWAHSRLLPYYLHKLLLAGEIRESPLPNRFALPPDPDPDPSTPLNPSPKALQSPSVSPPPDTGPGRSSRPRLILKLKRHKDRENWRWLNLKTKELNGHDNEVSTSALKE</sequence>
<name>A0A5P1ECK1_ASPOF</name>
<dbReference type="GO" id="GO:0045910">
    <property type="term" value="P:negative regulation of DNA recombination"/>
    <property type="evidence" value="ECO:0007669"/>
    <property type="project" value="TreeGrafter"/>
</dbReference>